<dbReference type="Proteomes" id="UP000288805">
    <property type="component" value="Unassembled WGS sequence"/>
</dbReference>
<dbReference type="AlphaFoldDB" id="A0A438JYY2"/>
<dbReference type="PANTHER" id="PTHR34539:SF15">
    <property type="match status" value="1"/>
</dbReference>
<proteinExistence type="predicted"/>
<gene>
    <name evidence="2" type="ORF">CK203_011240</name>
</gene>
<evidence type="ECO:0000256" key="1">
    <source>
        <dbReference type="SAM" id="MobiDB-lite"/>
    </source>
</evidence>
<dbReference type="PANTHER" id="PTHR34539">
    <property type="entry name" value="T6J4.11 PROTEIN"/>
    <property type="match status" value="1"/>
</dbReference>
<accession>A0A438JYY2</accession>
<comment type="caution">
    <text evidence="2">The sequence shown here is derived from an EMBL/GenBank/DDBJ whole genome shotgun (WGS) entry which is preliminary data.</text>
</comment>
<evidence type="ECO:0000313" key="2">
    <source>
        <dbReference type="EMBL" id="RVX14149.1"/>
    </source>
</evidence>
<feature type="region of interest" description="Disordered" evidence="1">
    <location>
        <begin position="53"/>
        <end position="81"/>
    </location>
</feature>
<name>A0A438JYY2_VITVI</name>
<sequence length="245" mass="26479">MNGGACTDLHIRTLPPWPNSVAAPWAAVVSSPATSQVLVDVVPCMRKWANKRVREEDSDPDSVESKRIRVDPDESDGLNSPEAKWIQDDLLDILEDSDAGDPAILGLDSVIRSFEEEILVPPAGLELASVCGDSQPGLGYLWEASDDELGLPPTDGASGEENKIEAADLEANSSGFFGHGGDVFGFDDEIPSYDSFEFGIGGELASHSNTSEFLMLDGLFDYSDQRYEPAEFSEVSWQHESLPAV</sequence>
<feature type="compositionally biased region" description="Basic and acidic residues" evidence="1">
    <location>
        <begin position="63"/>
        <end position="72"/>
    </location>
</feature>
<dbReference type="EMBL" id="QGNW01000022">
    <property type="protein sequence ID" value="RVX14149.1"/>
    <property type="molecule type" value="Genomic_DNA"/>
</dbReference>
<evidence type="ECO:0000313" key="3">
    <source>
        <dbReference type="Proteomes" id="UP000288805"/>
    </source>
</evidence>
<organism evidence="2 3">
    <name type="scientific">Vitis vinifera</name>
    <name type="common">Grape</name>
    <dbReference type="NCBI Taxonomy" id="29760"/>
    <lineage>
        <taxon>Eukaryota</taxon>
        <taxon>Viridiplantae</taxon>
        <taxon>Streptophyta</taxon>
        <taxon>Embryophyta</taxon>
        <taxon>Tracheophyta</taxon>
        <taxon>Spermatophyta</taxon>
        <taxon>Magnoliopsida</taxon>
        <taxon>eudicotyledons</taxon>
        <taxon>Gunneridae</taxon>
        <taxon>Pentapetalae</taxon>
        <taxon>rosids</taxon>
        <taxon>Vitales</taxon>
        <taxon>Vitaceae</taxon>
        <taxon>Viteae</taxon>
        <taxon>Vitis</taxon>
    </lineage>
</organism>
<protein>
    <submittedName>
        <fullName evidence="2">Uncharacterized protein</fullName>
    </submittedName>
</protein>
<reference evidence="2 3" key="1">
    <citation type="journal article" date="2018" name="PLoS Genet.">
        <title>Population sequencing reveals clonal diversity and ancestral inbreeding in the grapevine cultivar Chardonnay.</title>
        <authorList>
            <person name="Roach M.J."/>
            <person name="Johnson D.L."/>
            <person name="Bohlmann J."/>
            <person name="van Vuuren H.J."/>
            <person name="Jones S.J."/>
            <person name="Pretorius I.S."/>
            <person name="Schmidt S.A."/>
            <person name="Borneman A.R."/>
        </authorList>
    </citation>
    <scope>NUCLEOTIDE SEQUENCE [LARGE SCALE GENOMIC DNA]</scope>
    <source>
        <strain evidence="3">cv. Chardonnay</strain>
        <tissue evidence="2">Leaf</tissue>
    </source>
</reference>